<dbReference type="Pfam" id="PF00806">
    <property type="entry name" value="PUF"/>
    <property type="match status" value="8"/>
</dbReference>
<dbReference type="PROSITE" id="PS50302">
    <property type="entry name" value="PUM"/>
    <property type="match status" value="7"/>
</dbReference>
<feature type="repeat" description="Pumilio" evidence="5">
    <location>
        <begin position="489"/>
        <end position="524"/>
    </location>
</feature>
<gene>
    <name evidence="8" type="ORF">TEA_012303</name>
</gene>
<feature type="repeat" description="Pumilio" evidence="5">
    <location>
        <begin position="525"/>
        <end position="560"/>
    </location>
</feature>
<comment type="function">
    <text evidence="4">Sequence-specific RNA-binding protein that regulates translation and mRNA stability by binding the 3'-UTR of target mRNAs.</text>
</comment>
<evidence type="ECO:0000256" key="3">
    <source>
        <dbReference type="ARBA" id="ARBA00022884"/>
    </source>
</evidence>
<keyword evidence="1" id="KW-0677">Repeat</keyword>
<name>A0A4S4D4B7_CAMSN</name>
<feature type="repeat" description="Pumilio" evidence="5">
    <location>
        <begin position="305"/>
        <end position="340"/>
    </location>
</feature>
<dbReference type="InterPro" id="IPR033712">
    <property type="entry name" value="Pumilio_RNA-bd"/>
</dbReference>
<evidence type="ECO:0000313" key="9">
    <source>
        <dbReference type="Proteomes" id="UP000306102"/>
    </source>
</evidence>
<feature type="repeat" description="Pumilio" evidence="5">
    <location>
        <begin position="378"/>
        <end position="416"/>
    </location>
</feature>
<dbReference type="Proteomes" id="UP000306102">
    <property type="component" value="Unassembled WGS sequence"/>
</dbReference>
<feature type="repeat" description="Pumilio" evidence="5">
    <location>
        <begin position="452"/>
        <end position="488"/>
    </location>
</feature>
<keyword evidence="9" id="KW-1185">Reference proteome</keyword>
<dbReference type="EMBL" id="SDRB02012615">
    <property type="protein sequence ID" value="THF97181.1"/>
    <property type="molecule type" value="Genomic_DNA"/>
</dbReference>
<dbReference type="GO" id="GO:0006417">
    <property type="term" value="P:regulation of translation"/>
    <property type="evidence" value="ECO:0007669"/>
    <property type="project" value="UniProtKB-KW"/>
</dbReference>
<comment type="caution">
    <text evidence="8">The sequence shown here is derived from an EMBL/GenBank/DDBJ whole genome shotgun (WGS) entry which is preliminary data.</text>
</comment>
<dbReference type="InterPro" id="IPR033133">
    <property type="entry name" value="PUM-HD"/>
</dbReference>
<dbReference type="PROSITE" id="PS50303">
    <property type="entry name" value="PUM_HD"/>
    <property type="match status" value="1"/>
</dbReference>
<dbReference type="FunFam" id="1.25.10.10:FF:000237">
    <property type="entry name" value="Pumilio homolog 9"/>
    <property type="match status" value="1"/>
</dbReference>
<dbReference type="CDD" id="cd07920">
    <property type="entry name" value="Pumilio"/>
    <property type="match status" value="1"/>
</dbReference>
<dbReference type="PANTHER" id="PTHR12537">
    <property type="entry name" value="RNA BINDING PROTEIN PUMILIO-RELATED"/>
    <property type="match status" value="1"/>
</dbReference>
<evidence type="ECO:0000256" key="1">
    <source>
        <dbReference type="ARBA" id="ARBA00022737"/>
    </source>
</evidence>
<keyword evidence="2" id="KW-0810">Translation regulation</keyword>
<feature type="region of interest" description="Disordered" evidence="6">
    <location>
        <begin position="18"/>
        <end position="44"/>
    </location>
</feature>
<evidence type="ECO:0000256" key="4">
    <source>
        <dbReference type="ARBA" id="ARBA00058490"/>
    </source>
</evidence>
<evidence type="ECO:0000256" key="5">
    <source>
        <dbReference type="PROSITE-ProRule" id="PRU00317"/>
    </source>
</evidence>
<evidence type="ECO:0000313" key="8">
    <source>
        <dbReference type="EMBL" id="THF97181.1"/>
    </source>
</evidence>
<dbReference type="GO" id="GO:0003729">
    <property type="term" value="F:mRNA binding"/>
    <property type="evidence" value="ECO:0007669"/>
    <property type="project" value="TreeGrafter"/>
</dbReference>
<accession>A0A4S4D4B7</accession>
<evidence type="ECO:0000256" key="2">
    <source>
        <dbReference type="ARBA" id="ARBA00022845"/>
    </source>
</evidence>
<reference evidence="8 9" key="1">
    <citation type="journal article" date="2018" name="Proc. Natl. Acad. Sci. U.S.A.">
        <title>Draft genome sequence of Camellia sinensis var. sinensis provides insights into the evolution of the tea genome and tea quality.</title>
        <authorList>
            <person name="Wei C."/>
            <person name="Yang H."/>
            <person name="Wang S."/>
            <person name="Zhao J."/>
            <person name="Liu C."/>
            <person name="Gao L."/>
            <person name="Xia E."/>
            <person name="Lu Y."/>
            <person name="Tai Y."/>
            <person name="She G."/>
            <person name="Sun J."/>
            <person name="Cao H."/>
            <person name="Tong W."/>
            <person name="Gao Q."/>
            <person name="Li Y."/>
            <person name="Deng W."/>
            <person name="Jiang X."/>
            <person name="Wang W."/>
            <person name="Chen Q."/>
            <person name="Zhang S."/>
            <person name="Li H."/>
            <person name="Wu J."/>
            <person name="Wang P."/>
            <person name="Li P."/>
            <person name="Shi C."/>
            <person name="Zheng F."/>
            <person name="Jian J."/>
            <person name="Huang B."/>
            <person name="Shan D."/>
            <person name="Shi M."/>
            <person name="Fang C."/>
            <person name="Yue Y."/>
            <person name="Li F."/>
            <person name="Li D."/>
            <person name="Wei S."/>
            <person name="Han B."/>
            <person name="Jiang C."/>
            <person name="Yin Y."/>
            <person name="Xia T."/>
            <person name="Zhang Z."/>
            <person name="Bennetzen J.L."/>
            <person name="Zhao S."/>
            <person name="Wan X."/>
        </authorList>
    </citation>
    <scope>NUCLEOTIDE SEQUENCE [LARGE SCALE GENOMIC DNA]</scope>
    <source>
        <strain evidence="9">cv. Shuchazao</strain>
        <tissue evidence="8">Leaf</tissue>
    </source>
</reference>
<proteinExistence type="predicted"/>
<dbReference type="SMART" id="SM00025">
    <property type="entry name" value="Pumilio"/>
    <property type="match status" value="8"/>
</dbReference>
<keyword evidence="3" id="KW-0694">RNA-binding</keyword>
<feature type="domain" description="PUM-HD" evidence="7">
    <location>
        <begin position="281"/>
        <end position="624"/>
    </location>
</feature>
<dbReference type="Gene3D" id="1.25.10.10">
    <property type="entry name" value="Leucine-rich Repeat Variant"/>
    <property type="match status" value="1"/>
</dbReference>
<dbReference type="PANTHER" id="PTHR12537:SF129">
    <property type="entry name" value="PUMILIO HOMOLOG 15-LIKE"/>
    <property type="match status" value="1"/>
</dbReference>
<protein>
    <recommendedName>
        <fullName evidence="7">PUM-HD domain-containing protein</fullName>
    </recommendedName>
</protein>
<dbReference type="InterPro" id="IPR001313">
    <property type="entry name" value="Pumilio_RNA-bd_rpt"/>
</dbReference>
<organism evidence="8 9">
    <name type="scientific">Camellia sinensis var. sinensis</name>
    <name type="common">China tea</name>
    <dbReference type="NCBI Taxonomy" id="542762"/>
    <lineage>
        <taxon>Eukaryota</taxon>
        <taxon>Viridiplantae</taxon>
        <taxon>Streptophyta</taxon>
        <taxon>Embryophyta</taxon>
        <taxon>Tracheophyta</taxon>
        <taxon>Spermatophyta</taxon>
        <taxon>Magnoliopsida</taxon>
        <taxon>eudicotyledons</taxon>
        <taxon>Gunneridae</taxon>
        <taxon>Pentapetalae</taxon>
        <taxon>asterids</taxon>
        <taxon>Ericales</taxon>
        <taxon>Theaceae</taxon>
        <taxon>Camellia</taxon>
    </lineage>
</organism>
<dbReference type="GO" id="GO:0005737">
    <property type="term" value="C:cytoplasm"/>
    <property type="evidence" value="ECO:0007669"/>
    <property type="project" value="TreeGrafter"/>
</dbReference>
<feature type="repeat" description="Pumilio" evidence="5">
    <location>
        <begin position="341"/>
        <end position="377"/>
    </location>
</feature>
<dbReference type="SUPFAM" id="SSF48371">
    <property type="entry name" value="ARM repeat"/>
    <property type="match status" value="1"/>
</dbReference>
<dbReference type="InterPro" id="IPR016024">
    <property type="entry name" value="ARM-type_fold"/>
</dbReference>
<dbReference type="InterPro" id="IPR011989">
    <property type="entry name" value="ARM-like"/>
</dbReference>
<dbReference type="AlphaFoldDB" id="A0A4S4D4B7"/>
<feature type="repeat" description="Pumilio" evidence="5">
    <location>
        <begin position="561"/>
        <end position="598"/>
    </location>
</feature>
<sequence length="627" mass="70424">MENNREDREEDDLEWFIVNNNQPVSSSSSSTPLPPPQNHQFDFPASFPANFALQENPPRRESVPENHPFQLSQPEFSPYHQINMPRVNPSFLELDTIYHPRTLLEIDFNRLNLSTPSRHSPVPNGLSPVSDVNLQRLRVESAVRGQNGMYTFGAYPGEESLESFGLHNLNSNSVSENYQNQYQNQYNQEQSERQNLVLGTNRYLPTTTTTTGAYTIQNGFRSDYNMGYGRASSSNEIGGYGSYGSSSFNGIGGYAGYLGSSSIGIGGLGGSSSNGNGYRAEANPYYDSNLLQQSRQRLNLVSLEELRGRIVLAAMDQRGCRFLQKKFEARNPEEIEMIFSEVKDHVRELMVHQFGNYFIQKFFEVCSQEQITQMLLLVVSDERQLINICGDMHGTRAMQKLLNYLITGEQKSIIISVLRRITATLTKSLNGHHVIQHCLKFFSSEEIKHLLTVVADNCLEIATDKSGCCVLQQCVLHAEGEPRERLLAEITGNALILAEHPYGNYVVQYMLGLRIPEVTAGILAQLVGSHVSLAMNKYGSNVVEKCLREAGEDQVSRIIREIVSSQNFLMVLQDPYGNYVAQSALAISKGALRHTMVSLIQMHYPFLHSHPHGKRVLARTRGSKQRI</sequence>
<evidence type="ECO:0000256" key="6">
    <source>
        <dbReference type="SAM" id="MobiDB-lite"/>
    </source>
</evidence>
<evidence type="ECO:0000259" key="7">
    <source>
        <dbReference type="PROSITE" id="PS50303"/>
    </source>
</evidence>